<dbReference type="AlphaFoldDB" id="A0A101RKN0"/>
<dbReference type="InterPro" id="IPR007111">
    <property type="entry name" value="NACHT_NTPase"/>
</dbReference>
<proteinExistence type="predicted"/>
<dbReference type="Gene3D" id="3.40.50.300">
    <property type="entry name" value="P-loop containing nucleotide triphosphate hydrolases"/>
    <property type="match status" value="1"/>
</dbReference>
<dbReference type="PROSITE" id="PS50837">
    <property type="entry name" value="NACHT"/>
    <property type="match status" value="1"/>
</dbReference>
<gene>
    <name evidence="2" type="ORF">AQJ46_48205</name>
</gene>
<dbReference type="Proteomes" id="UP000053669">
    <property type="component" value="Unassembled WGS sequence"/>
</dbReference>
<comment type="caution">
    <text evidence="2">The sequence shown here is derived from an EMBL/GenBank/DDBJ whole genome shotgun (WGS) entry which is preliminary data.</text>
</comment>
<evidence type="ECO:0000313" key="2">
    <source>
        <dbReference type="EMBL" id="KUN57174.1"/>
    </source>
</evidence>
<evidence type="ECO:0000259" key="1">
    <source>
        <dbReference type="PROSITE" id="PS50837"/>
    </source>
</evidence>
<dbReference type="SUPFAM" id="SSF52540">
    <property type="entry name" value="P-loop containing nucleoside triphosphate hydrolases"/>
    <property type="match status" value="1"/>
</dbReference>
<accession>A0A101RKN0</accession>
<evidence type="ECO:0000313" key="3">
    <source>
        <dbReference type="Proteomes" id="UP000053669"/>
    </source>
</evidence>
<dbReference type="PANTHER" id="PTHR46844">
    <property type="entry name" value="SLR5058 PROTEIN"/>
    <property type="match status" value="1"/>
</dbReference>
<dbReference type="Pfam" id="PF05729">
    <property type="entry name" value="NACHT"/>
    <property type="match status" value="1"/>
</dbReference>
<sequence length="1095" mass="120189">MIAAAALLAYEVAAFAVAFAGDVVTELRGRRVQLAADAVDHWLQRRGSSIKRVYLRQLRANVRNMETVGIATQGEYVLRMRQVYVDVSLVPKPLHATAGEPYVGPVVPGEDAAVPGQRRSLESMMRQAERSTGGRALAVVGGPGSGKTTLARNTALGLCEGRWRPRGRRLPVLLYLRDHATALLADDPPSLSTVAVSAGWLEGKVPANWLEHRLDRGRCVVLLDGLDEVAAAKDRARVVDWIKRQIQRHPRTLYVVTSRPHGYQSNPLPEAEVLQVRRFTREQISRFVHQWSYAIERRARDGAESEVRAAARRNAEDLLARLRDRPALYDLAANPLLLTMTANVHRYRGQLPGSRAALYAEMCDVLLHRRSEVRGLSDATGLSGPHKQHVVQHLALAMMEANVRDWPLHEAVEAIRHPLQQVPGNVEGEVFLDEACKSGLLVEREHGVYGFAHLTLQEYLAAAQLGTQHTDITLLTGNVTNPWWRETIRLWAAGNDATAVITACLDASTVSALALAYDCAEQARTVDLTTRERLTALLESPETGQDPARRRLLIGIRATRTLHETIAVSDSAALCARPVPRSLYRQFVHDEQAEGRHHPRSSNLTDTEASATGMHAGDAERFITWLNTITGDSSYRLPTPEELADPAAEMAADLTRHTVWAHSDTRALLHQPAGVPWPYTPSPGQIHSLPAADRQRITRYLRLWAIRPSQRRRVEEWTGVIATAFKTPPELHRGPVITQLDPALDRSFALIRALVSALARDGGVDLTRVRDLTRDLIRVFALDHNLDPARARAQARGHDLALALGIDLDPDPDFPSYPDPDLALAPAPAPALALALNLILDLAPDLAPDLDLAPDPTPHLIPALAHDLDLARALDPALAHALDHEPAVAVADDLDLAHALAHGPVPEPAITLAHDLDLAIALAHDPDLDLDFSPHASALRVAFAALRTLFAVFKGSADAEPPFQLTRLDDLLVRTGTDRLSSERQAPEDPASTLAQVHDLLRGALRGTRQELLPQAQLLVEQTLELLLSVRDRRLPGHPHVLACIRTALLAATAVLCVTDQHPEEAALLHLTWQSLTTHNQPSPNQILLVTRTHQ</sequence>
<protein>
    <recommendedName>
        <fullName evidence="1">NACHT domain-containing protein</fullName>
    </recommendedName>
</protein>
<dbReference type="PANTHER" id="PTHR46844:SF1">
    <property type="entry name" value="SLR5058 PROTEIN"/>
    <property type="match status" value="1"/>
</dbReference>
<dbReference type="InterPro" id="IPR027417">
    <property type="entry name" value="P-loop_NTPase"/>
</dbReference>
<name>A0A101RKN0_9ACTN</name>
<feature type="domain" description="NACHT" evidence="1">
    <location>
        <begin position="135"/>
        <end position="260"/>
    </location>
</feature>
<dbReference type="RefSeq" id="WP_059211714.1">
    <property type="nucleotide sequence ID" value="NZ_KQ948685.1"/>
</dbReference>
<dbReference type="STRING" id="58343.AQJ46_48205"/>
<dbReference type="EMBL" id="LMWU01000077">
    <property type="protein sequence ID" value="KUN57174.1"/>
    <property type="molecule type" value="Genomic_DNA"/>
</dbReference>
<reference evidence="2 3" key="1">
    <citation type="submission" date="2015-10" db="EMBL/GenBank/DDBJ databases">
        <title>Draft genome sequence of Streptomyces canus DSM 40017, type strain for the species Streptomyces canus.</title>
        <authorList>
            <person name="Ruckert C."/>
            <person name="Winkler A."/>
            <person name="Kalinowski J."/>
            <person name="Kampfer P."/>
            <person name="Glaeser S."/>
        </authorList>
    </citation>
    <scope>NUCLEOTIDE SEQUENCE [LARGE SCALE GENOMIC DNA]</scope>
    <source>
        <strain evidence="2 3">DSM 40017</strain>
    </source>
</reference>
<organism evidence="2 3">
    <name type="scientific">Streptomyces canus</name>
    <dbReference type="NCBI Taxonomy" id="58343"/>
    <lineage>
        <taxon>Bacteria</taxon>
        <taxon>Bacillati</taxon>
        <taxon>Actinomycetota</taxon>
        <taxon>Actinomycetes</taxon>
        <taxon>Kitasatosporales</taxon>
        <taxon>Streptomycetaceae</taxon>
        <taxon>Streptomyces</taxon>
        <taxon>Streptomyces aurantiacus group</taxon>
    </lineage>
</organism>